<protein>
    <recommendedName>
        <fullName evidence="1">DUF6881 domain-containing protein</fullName>
    </recommendedName>
</protein>
<dbReference type="InterPro" id="IPR049248">
    <property type="entry name" value="DUF6881"/>
</dbReference>
<evidence type="ECO:0000313" key="2">
    <source>
        <dbReference type="EMBL" id="GIG34360.1"/>
    </source>
</evidence>
<dbReference type="Proteomes" id="UP000618382">
    <property type="component" value="Unassembled WGS sequence"/>
</dbReference>
<feature type="domain" description="DUF6881" evidence="1">
    <location>
        <begin position="25"/>
        <end position="110"/>
    </location>
</feature>
<organism evidence="2 3">
    <name type="scientific">Cellulomonas oligotrophica</name>
    <dbReference type="NCBI Taxonomy" id="931536"/>
    <lineage>
        <taxon>Bacteria</taxon>
        <taxon>Bacillati</taxon>
        <taxon>Actinomycetota</taxon>
        <taxon>Actinomycetes</taxon>
        <taxon>Micrococcales</taxon>
        <taxon>Cellulomonadaceae</taxon>
        <taxon>Cellulomonas</taxon>
    </lineage>
</organism>
<comment type="caution">
    <text evidence="2">The sequence shown here is derived from an EMBL/GenBank/DDBJ whole genome shotgun (WGS) entry which is preliminary data.</text>
</comment>
<gene>
    <name evidence="2" type="ORF">Col01nite_35190</name>
</gene>
<evidence type="ECO:0000313" key="3">
    <source>
        <dbReference type="Proteomes" id="UP000618382"/>
    </source>
</evidence>
<accession>A0ABQ4DF63</accession>
<reference evidence="2 3" key="1">
    <citation type="submission" date="2021-01" db="EMBL/GenBank/DDBJ databases">
        <title>Whole genome shotgun sequence of Cellulomonas oligotrophica NBRC 109435.</title>
        <authorList>
            <person name="Komaki H."/>
            <person name="Tamura T."/>
        </authorList>
    </citation>
    <scope>NUCLEOTIDE SEQUENCE [LARGE SCALE GENOMIC DNA]</scope>
    <source>
        <strain evidence="2 3">NBRC 109435</strain>
    </source>
</reference>
<dbReference type="Pfam" id="PF21812">
    <property type="entry name" value="DUF6881"/>
    <property type="match status" value="1"/>
</dbReference>
<dbReference type="EMBL" id="BONN01000016">
    <property type="protein sequence ID" value="GIG34360.1"/>
    <property type="molecule type" value="Genomic_DNA"/>
</dbReference>
<sequence length="113" mass="12713">MRQSPFDGEGAATCHDQAVGSGYFQRVWWHHDCPEDPVVLWSHVVDGWEVRKVDEFAEGRLAWADDEHETETTGLGQVPVPPPDEIAADPQFTVALVDAEAFEQVWRRARGDV</sequence>
<evidence type="ECO:0000259" key="1">
    <source>
        <dbReference type="Pfam" id="PF21812"/>
    </source>
</evidence>
<proteinExistence type="predicted"/>
<name>A0ABQ4DF63_9CELL</name>
<keyword evidence="3" id="KW-1185">Reference proteome</keyword>